<dbReference type="AlphaFoldDB" id="A0A392WDG4"/>
<reference evidence="2 3" key="1">
    <citation type="journal article" date="2018" name="Front. Plant Sci.">
        <title>Red Clover (Trifolium pratense) and Zigzag Clover (T. medium) - A Picture of Genomic Similarities and Differences.</title>
        <authorList>
            <person name="Dluhosova J."/>
            <person name="Istvanek J."/>
            <person name="Nedelnik J."/>
            <person name="Repkova J."/>
        </authorList>
    </citation>
    <scope>NUCLEOTIDE SEQUENCE [LARGE SCALE GENOMIC DNA]</scope>
    <source>
        <strain evidence="3">cv. 10/8</strain>
        <tissue evidence="2">Leaf</tissue>
    </source>
</reference>
<dbReference type="Proteomes" id="UP000265520">
    <property type="component" value="Unassembled WGS sequence"/>
</dbReference>
<feature type="non-terminal residue" evidence="2">
    <location>
        <position position="35"/>
    </location>
</feature>
<sequence>MRQKPKPPQQGKRAREAAPQWQQGAAGQILPKIIP</sequence>
<dbReference type="EMBL" id="LXQA011465049">
    <property type="protein sequence ID" value="MCI98136.1"/>
    <property type="molecule type" value="Genomic_DNA"/>
</dbReference>
<evidence type="ECO:0000313" key="3">
    <source>
        <dbReference type="Proteomes" id="UP000265520"/>
    </source>
</evidence>
<organism evidence="2 3">
    <name type="scientific">Trifolium medium</name>
    <dbReference type="NCBI Taxonomy" id="97028"/>
    <lineage>
        <taxon>Eukaryota</taxon>
        <taxon>Viridiplantae</taxon>
        <taxon>Streptophyta</taxon>
        <taxon>Embryophyta</taxon>
        <taxon>Tracheophyta</taxon>
        <taxon>Spermatophyta</taxon>
        <taxon>Magnoliopsida</taxon>
        <taxon>eudicotyledons</taxon>
        <taxon>Gunneridae</taxon>
        <taxon>Pentapetalae</taxon>
        <taxon>rosids</taxon>
        <taxon>fabids</taxon>
        <taxon>Fabales</taxon>
        <taxon>Fabaceae</taxon>
        <taxon>Papilionoideae</taxon>
        <taxon>50 kb inversion clade</taxon>
        <taxon>NPAAA clade</taxon>
        <taxon>Hologalegina</taxon>
        <taxon>IRL clade</taxon>
        <taxon>Trifolieae</taxon>
        <taxon>Trifolium</taxon>
    </lineage>
</organism>
<keyword evidence="3" id="KW-1185">Reference proteome</keyword>
<comment type="caution">
    <text evidence="2">The sequence shown here is derived from an EMBL/GenBank/DDBJ whole genome shotgun (WGS) entry which is preliminary data.</text>
</comment>
<feature type="region of interest" description="Disordered" evidence="1">
    <location>
        <begin position="1"/>
        <end position="35"/>
    </location>
</feature>
<accession>A0A392WDG4</accession>
<proteinExistence type="predicted"/>
<evidence type="ECO:0000313" key="2">
    <source>
        <dbReference type="EMBL" id="MCI98136.1"/>
    </source>
</evidence>
<name>A0A392WDG4_9FABA</name>
<protein>
    <submittedName>
        <fullName evidence="2">Uncharacterized protein</fullName>
    </submittedName>
</protein>
<feature type="compositionally biased region" description="Low complexity" evidence="1">
    <location>
        <begin position="17"/>
        <end position="28"/>
    </location>
</feature>
<evidence type="ECO:0000256" key="1">
    <source>
        <dbReference type="SAM" id="MobiDB-lite"/>
    </source>
</evidence>